<dbReference type="GO" id="GO:0005178">
    <property type="term" value="F:integrin binding"/>
    <property type="evidence" value="ECO:0007669"/>
    <property type="project" value="TreeGrafter"/>
</dbReference>
<comment type="subcellular location">
    <subcellularLocation>
        <location evidence="5">Membrane</location>
        <topology evidence="5">Single-pass type I membrane protein</topology>
    </subcellularLocation>
</comment>
<dbReference type="GO" id="GO:0007229">
    <property type="term" value="P:integrin-mediated signaling pathway"/>
    <property type="evidence" value="ECO:0007669"/>
    <property type="project" value="UniProtKB-KW"/>
</dbReference>
<feature type="non-terminal residue" evidence="6">
    <location>
        <position position="116"/>
    </location>
</feature>
<dbReference type="InterPro" id="IPR013517">
    <property type="entry name" value="FG-GAP"/>
</dbReference>
<gene>
    <name evidence="6" type="ORF">J437_LFUL017504</name>
</gene>
<keyword evidence="5" id="KW-0675">Receptor</keyword>
<evidence type="ECO:0000256" key="4">
    <source>
        <dbReference type="PROSITE-ProRule" id="PRU00803"/>
    </source>
</evidence>
<dbReference type="InterPro" id="IPR013519">
    <property type="entry name" value="Int_alpha_beta-p"/>
</dbReference>
<dbReference type="Gene3D" id="2.130.10.130">
    <property type="entry name" value="Integrin alpha, N-terminal"/>
    <property type="match status" value="1"/>
</dbReference>
<reference evidence="6" key="2">
    <citation type="submission" date="2017-10" db="EMBL/GenBank/DDBJ databases">
        <title>Ladona fulva Genome sequencing and assembly.</title>
        <authorList>
            <person name="Murali S."/>
            <person name="Richards S."/>
            <person name="Bandaranaike D."/>
            <person name="Bellair M."/>
            <person name="Blankenburg K."/>
            <person name="Chao H."/>
            <person name="Dinh H."/>
            <person name="Doddapaneni H."/>
            <person name="Dugan-Rocha S."/>
            <person name="Elkadiri S."/>
            <person name="Gnanaolivu R."/>
            <person name="Hernandez B."/>
            <person name="Skinner E."/>
            <person name="Javaid M."/>
            <person name="Lee S."/>
            <person name="Li M."/>
            <person name="Ming W."/>
            <person name="Munidasa M."/>
            <person name="Muniz J."/>
            <person name="Nguyen L."/>
            <person name="Hughes D."/>
            <person name="Osuji N."/>
            <person name="Pu L.-L."/>
            <person name="Puazo M."/>
            <person name="Qu C."/>
            <person name="Quiroz J."/>
            <person name="Raj R."/>
            <person name="Weissenberger G."/>
            <person name="Xin Y."/>
            <person name="Zou X."/>
            <person name="Han Y."/>
            <person name="Worley K."/>
            <person name="Muzny D."/>
            <person name="Gibbs R."/>
        </authorList>
    </citation>
    <scope>NUCLEOTIDE SEQUENCE</scope>
    <source>
        <strain evidence="6">Sampled in the wild</strain>
    </source>
</reference>
<evidence type="ECO:0000256" key="1">
    <source>
        <dbReference type="ARBA" id="ARBA00022729"/>
    </source>
</evidence>
<evidence type="ECO:0000313" key="6">
    <source>
        <dbReference type="EMBL" id="KAG8238568.1"/>
    </source>
</evidence>
<keyword evidence="3" id="KW-0325">Glycoprotein</keyword>
<feature type="repeat" description="FG-GAP" evidence="4">
    <location>
        <begin position="16"/>
        <end position="81"/>
    </location>
</feature>
<dbReference type="GO" id="GO:0098609">
    <property type="term" value="P:cell-cell adhesion"/>
    <property type="evidence" value="ECO:0007669"/>
    <property type="project" value="TreeGrafter"/>
</dbReference>
<dbReference type="GO" id="GO:0007160">
    <property type="term" value="P:cell-matrix adhesion"/>
    <property type="evidence" value="ECO:0007669"/>
    <property type="project" value="TreeGrafter"/>
</dbReference>
<dbReference type="SMART" id="SM00191">
    <property type="entry name" value="Int_alpha"/>
    <property type="match status" value="1"/>
</dbReference>
<dbReference type="InterPro" id="IPR000413">
    <property type="entry name" value="Integrin_alpha"/>
</dbReference>
<name>A0A8K0KQK0_LADFU</name>
<evidence type="ECO:0000256" key="2">
    <source>
        <dbReference type="ARBA" id="ARBA00022737"/>
    </source>
</evidence>
<keyword evidence="1" id="KW-0732">Signal</keyword>
<dbReference type="GO" id="GO:0009897">
    <property type="term" value="C:external side of plasma membrane"/>
    <property type="evidence" value="ECO:0007669"/>
    <property type="project" value="TreeGrafter"/>
</dbReference>
<dbReference type="OrthoDB" id="5573735at2759"/>
<dbReference type="InterPro" id="IPR028994">
    <property type="entry name" value="Integrin_alpha_N"/>
</dbReference>
<dbReference type="PANTHER" id="PTHR23220">
    <property type="entry name" value="INTEGRIN ALPHA"/>
    <property type="match status" value="1"/>
</dbReference>
<protein>
    <submittedName>
        <fullName evidence="6">Uncharacterized protein</fullName>
    </submittedName>
</protein>
<evidence type="ECO:0000256" key="5">
    <source>
        <dbReference type="RuleBase" id="RU003762"/>
    </source>
</evidence>
<reference evidence="6" key="1">
    <citation type="submission" date="2013-04" db="EMBL/GenBank/DDBJ databases">
        <authorList>
            <person name="Qu J."/>
            <person name="Murali S.C."/>
            <person name="Bandaranaike D."/>
            <person name="Bellair M."/>
            <person name="Blankenburg K."/>
            <person name="Chao H."/>
            <person name="Dinh H."/>
            <person name="Doddapaneni H."/>
            <person name="Downs B."/>
            <person name="Dugan-Rocha S."/>
            <person name="Elkadiri S."/>
            <person name="Gnanaolivu R.D."/>
            <person name="Hernandez B."/>
            <person name="Javaid M."/>
            <person name="Jayaseelan J.C."/>
            <person name="Lee S."/>
            <person name="Li M."/>
            <person name="Ming W."/>
            <person name="Munidasa M."/>
            <person name="Muniz J."/>
            <person name="Nguyen L."/>
            <person name="Ongeri F."/>
            <person name="Osuji N."/>
            <person name="Pu L.-L."/>
            <person name="Puazo M."/>
            <person name="Qu C."/>
            <person name="Quiroz J."/>
            <person name="Raj R."/>
            <person name="Weissenberger G."/>
            <person name="Xin Y."/>
            <person name="Zou X."/>
            <person name="Han Y."/>
            <person name="Richards S."/>
            <person name="Worley K."/>
            <person name="Muzny D."/>
            <person name="Gibbs R."/>
        </authorList>
    </citation>
    <scope>NUCLEOTIDE SEQUENCE</scope>
    <source>
        <strain evidence="6">Sampled in the wild</strain>
    </source>
</reference>
<dbReference type="GO" id="GO:0008305">
    <property type="term" value="C:integrin complex"/>
    <property type="evidence" value="ECO:0007669"/>
    <property type="project" value="InterPro"/>
</dbReference>
<dbReference type="PROSITE" id="PS51470">
    <property type="entry name" value="FG_GAP"/>
    <property type="match status" value="1"/>
</dbReference>
<dbReference type="Pfam" id="PF01839">
    <property type="entry name" value="FG-GAP"/>
    <property type="match status" value="1"/>
</dbReference>
<sequence>MLLYIVMKGDDQFNVNVRREILGIQCGEYFGSSIAVGDMNGDSYDDLIVGAPFYSNDDVMLTDYDRGRVAIYLSVPTKGQGNPLVKEGGQKIGYKIGGRFGSAVVYLGDINSDGIP</sequence>
<proteinExistence type="inferred from homology"/>
<keyword evidence="5" id="KW-0130">Cell adhesion</keyword>
<dbReference type="PANTHER" id="PTHR23220:SF122">
    <property type="entry name" value="INTEGRIN ALPHA-PS1"/>
    <property type="match status" value="1"/>
</dbReference>
<dbReference type="PRINTS" id="PR01185">
    <property type="entry name" value="INTEGRINA"/>
</dbReference>
<organism evidence="6 7">
    <name type="scientific">Ladona fulva</name>
    <name type="common">Scarce chaser dragonfly</name>
    <name type="synonym">Libellula fulva</name>
    <dbReference type="NCBI Taxonomy" id="123851"/>
    <lineage>
        <taxon>Eukaryota</taxon>
        <taxon>Metazoa</taxon>
        <taxon>Ecdysozoa</taxon>
        <taxon>Arthropoda</taxon>
        <taxon>Hexapoda</taxon>
        <taxon>Insecta</taxon>
        <taxon>Pterygota</taxon>
        <taxon>Palaeoptera</taxon>
        <taxon>Odonata</taxon>
        <taxon>Epiprocta</taxon>
        <taxon>Anisoptera</taxon>
        <taxon>Libelluloidea</taxon>
        <taxon>Libellulidae</taxon>
        <taxon>Ladona</taxon>
    </lineage>
</organism>
<dbReference type="AlphaFoldDB" id="A0A8K0KQK0"/>
<evidence type="ECO:0000256" key="3">
    <source>
        <dbReference type="ARBA" id="ARBA00023180"/>
    </source>
</evidence>
<accession>A0A8K0KQK0</accession>
<dbReference type="SUPFAM" id="SSF69318">
    <property type="entry name" value="Integrin alpha N-terminal domain"/>
    <property type="match status" value="1"/>
</dbReference>
<keyword evidence="7" id="KW-1185">Reference proteome</keyword>
<dbReference type="GO" id="GO:0033627">
    <property type="term" value="P:cell adhesion mediated by integrin"/>
    <property type="evidence" value="ECO:0007669"/>
    <property type="project" value="TreeGrafter"/>
</dbReference>
<comment type="caution">
    <text evidence="6">The sequence shown here is derived from an EMBL/GenBank/DDBJ whole genome shotgun (WGS) entry which is preliminary data.</text>
</comment>
<dbReference type="EMBL" id="KZ309377">
    <property type="protein sequence ID" value="KAG8238568.1"/>
    <property type="molecule type" value="Genomic_DNA"/>
</dbReference>
<evidence type="ECO:0000313" key="7">
    <source>
        <dbReference type="Proteomes" id="UP000792457"/>
    </source>
</evidence>
<keyword evidence="2" id="KW-0677">Repeat</keyword>
<keyword evidence="5" id="KW-0401">Integrin</keyword>
<dbReference type="Proteomes" id="UP000792457">
    <property type="component" value="Unassembled WGS sequence"/>
</dbReference>
<comment type="similarity">
    <text evidence="5">Belongs to the integrin alpha chain family.</text>
</comment>